<sequence>MADVSLASMDARNCSNAVPGSFPFSEPPLGSHDEEYRPHFTDPSKDRARLLSTMPVCLAFGLAPELMPLVLRRCLRSPCRITAQRASARASSNEVSCWNRPCCGKMCTCLPLLKAFENSEREVLMQALQFPTCPIVTDANGRGSYPIEVASRLSLEEAEHSLWPVGGEPDVSAADFVVCKLYEQRCLIVSARAFYIRGGSPCGEPDISVADAVLCKDYEQRMRPQAPMKALLCPKSFPKPKTGNVSDSGEGWPAAAPLPMPSWLVKFWCSIGKFTAPRVTPRDRLIMIMEVGENCFELSRSAPSHWQSDAQRLSLRLSVFLRPTLPDKLSDSK</sequence>
<organism evidence="1 2">
    <name type="scientific">Symbiodinium microadriaticum</name>
    <name type="common">Dinoflagellate</name>
    <name type="synonym">Zooxanthella microadriatica</name>
    <dbReference type="NCBI Taxonomy" id="2951"/>
    <lineage>
        <taxon>Eukaryota</taxon>
        <taxon>Sar</taxon>
        <taxon>Alveolata</taxon>
        <taxon>Dinophyceae</taxon>
        <taxon>Suessiales</taxon>
        <taxon>Symbiodiniaceae</taxon>
        <taxon>Symbiodinium</taxon>
    </lineage>
</organism>
<proteinExistence type="predicted"/>
<gene>
    <name evidence="1" type="ORF">AK812_SmicGene29599</name>
</gene>
<dbReference type="EMBL" id="LSRX01000784">
    <property type="protein sequence ID" value="OLP88982.1"/>
    <property type="molecule type" value="Genomic_DNA"/>
</dbReference>
<evidence type="ECO:0000313" key="1">
    <source>
        <dbReference type="EMBL" id="OLP88982.1"/>
    </source>
</evidence>
<accession>A0A1Q9D1D2</accession>
<dbReference type="OrthoDB" id="10585085at2759"/>
<dbReference type="Proteomes" id="UP000186817">
    <property type="component" value="Unassembled WGS sequence"/>
</dbReference>
<protein>
    <submittedName>
        <fullName evidence="1">Uncharacterized protein</fullName>
    </submittedName>
</protein>
<comment type="caution">
    <text evidence="1">The sequence shown here is derived from an EMBL/GenBank/DDBJ whole genome shotgun (WGS) entry which is preliminary data.</text>
</comment>
<keyword evidence="2" id="KW-1185">Reference proteome</keyword>
<name>A0A1Q9D1D2_SYMMI</name>
<reference evidence="1 2" key="1">
    <citation type="submission" date="2016-02" db="EMBL/GenBank/DDBJ databases">
        <title>Genome analysis of coral dinoflagellate symbionts highlights evolutionary adaptations to a symbiotic lifestyle.</title>
        <authorList>
            <person name="Aranda M."/>
            <person name="Li Y."/>
            <person name="Liew Y.J."/>
            <person name="Baumgarten S."/>
            <person name="Simakov O."/>
            <person name="Wilson M."/>
            <person name="Piel J."/>
            <person name="Ashoor H."/>
            <person name="Bougouffa S."/>
            <person name="Bajic V.B."/>
            <person name="Ryu T."/>
            <person name="Ravasi T."/>
            <person name="Bayer T."/>
            <person name="Micklem G."/>
            <person name="Kim H."/>
            <person name="Bhak J."/>
            <person name="Lajeunesse T.C."/>
            <person name="Voolstra C.R."/>
        </authorList>
    </citation>
    <scope>NUCLEOTIDE SEQUENCE [LARGE SCALE GENOMIC DNA]</scope>
    <source>
        <strain evidence="1 2">CCMP2467</strain>
    </source>
</reference>
<evidence type="ECO:0000313" key="2">
    <source>
        <dbReference type="Proteomes" id="UP000186817"/>
    </source>
</evidence>
<dbReference type="AlphaFoldDB" id="A0A1Q9D1D2"/>